<gene>
    <name evidence="9" type="ORF">K458DRAFT_430377</name>
</gene>
<dbReference type="PRINTS" id="PR00463">
    <property type="entry name" value="EP450I"/>
</dbReference>
<organism evidence="9 10">
    <name type="scientific">Lentithecium fluviatile CBS 122367</name>
    <dbReference type="NCBI Taxonomy" id="1168545"/>
    <lineage>
        <taxon>Eukaryota</taxon>
        <taxon>Fungi</taxon>
        <taxon>Dikarya</taxon>
        <taxon>Ascomycota</taxon>
        <taxon>Pezizomycotina</taxon>
        <taxon>Dothideomycetes</taxon>
        <taxon>Pleosporomycetidae</taxon>
        <taxon>Pleosporales</taxon>
        <taxon>Massarineae</taxon>
        <taxon>Lentitheciaceae</taxon>
        <taxon>Lentithecium</taxon>
    </lineage>
</organism>
<dbReference type="FunFam" id="1.10.630.10:FF:000129">
    <property type="entry name" value="Benzoate 4-monooxygenase cytochrome P450"/>
    <property type="match status" value="1"/>
</dbReference>
<dbReference type="InterPro" id="IPR036396">
    <property type="entry name" value="Cyt_P450_sf"/>
</dbReference>
<comment type="cofactor">
    <cofactor evidence="1 7">
        <name>heme</name>
        <dbReference type="ChEBI" id="CHEBI:30413"/>
    </cofactor>
</comment>
<dbReference type="InterPro" id="IPR002401">
    <property type="entry name" value="Cyt_P450_E_grp-I"/>
</dbReference>
<dbReference type="PANTHER" id="PTHR24305:SF187">
    <property type="entry name" value="P450, PUTATIVE (EUROFUNG)-RELATED"/>
    <property type="match status" value="1"/>
</dbReference>
<keyword evidence="3 7" id="KW-0479">Metal-binding</keyword>
<dbReference type="Proteomes" id="UP000799291">
    <property type="component" value="Unassembled WGS sequence"/>
</dbReference>
<proteinExistence type="inferred from homology"/>
<feature type="binding site" description="axial binding residue" evidence="7">
    <location>
        <position position="495"/>
    </location>
    <ligand>
        <name>heme</name>
        <dbReference type="ChEBI" id="CHEBI:30413"/>
    </ligand>
    <ligandPart>
        <name>Fe</name>
        <dbReference type="ChEBI" id="CHEBI:18248"/>
    </ligandPart>
</feature>
<evidence type="ECO:0000256" key="8">
    <source>
        <dbReference type="SAM" id="Phobius"/>
    </source>
</evidence>
<dbReference type="InterPro" id="IPR050121">
    <property type="entry name" value="Cytochrome_P450_monoxygenase"/>
</dbReference>
<keyword evidence="10" id="KW-1185">Reference proteome</keyword>
<evidence type="ECO:0000313" key="10">
    <source>
        <dbReference type="Proteomes" id="UP000799291"/>
    </source>
</evidence>
<keyword evidence="8" id="KW-0472">Membrane</keyword>
<evidence type="ECO:0000256" key="7">
    <source>
        <dbReference type="PIRSR" id="PIRSR602401-1"/>
    </source>
</evidence>
<dbReference type="PANTHER" id="PTHR24305">
    <property type="entry name" value="CYTOCHROME P450"/>
    <property type="match status" value="1"/>
</dbReference>
<dbReference type="GO" id="GO:0004497">
    <property type="term" value="F:monooxygenase activity"/>
    <property type="evidence" value="ECO:0007669"/>
    <property type="project" value="UniProtKB-KW"/>
</dbReference>
<evidence type="ECO:0000256" key="4">
    <source>
        <dbReference type="ARBA" id="ARBA00023002"/>
    </source>
</evidence>
<evidence type="ECO:0000313" key="9">
    <source>
        <dbReference type="EMBL" id="KAF2685629.1"/>
    </source>
</evidence>
<evidence type="ECO:0000256" key="5">
    <source>
        <dbReference type="ARBA" id="ARBA00023004"/>
    </source>
</evidence>
<dbReference type="GO" id="GO:0005506">
    <property type="term" value="F:iron ion binding"/>
    <property type="evidence" value="ECO:0007669"/>
    <property type="project" value="InterPro"/>
</dbReference>
<feature type="transmembrane region" description="Helical" evidence="8">
    <location>
        <begin position="42"/>
        <end position="61"/>
    </location>
</feature>
<sequence>MADFLRSTRWDQLMHNEPLAVALGLLSHYALNNGEWDHSSHLFVVFSPLVFCALVVTEYALDPQVMSVVAALQVTATIVAVYLGTLISSILIYRAFFHRLRKYPGAFGARLSKLHSLRHVVPSCQYYIEVEGLHRKYNSDIIRTGPRELSVTNADAIPLIHGPTSKCRKSAWYGGAAFLEGTSLQTTRSKKEHRERRKIWEHAFNAKALREYEPRLNRHALALMEKLKEHAHEPRLRISNWLNFYSFDVMGDVGFSRSFGMVEKGEEDELIKSLHASMAPLSYTNHALWLLGIVLRTSFGVKDLLNFMKWTSKVLNERKKITPNERDIFGHLMNPESEEIPKHLNADSRLLIVAGSDTTAATLTWLTYELCTNTTAQLKLRDIIDTISPSKSFLDAEDLANCPHLDGVINEALRLHPAVPSGVSRETPPEGLTLPDQRYIPGETIIWMPIHTIHRDPRYFPSPTEFMPERWTDEMPEFVREKRAFMPFGTGAYNCIGQKLAMMEMRTVAANLVRLFDVGFVEGEAGEKVVRETRDCFTLNVGALDVRLTPRRWE</sequence>
<keyword evidence="8" id="KW-0812">Transmembrane</keyword>
<dbReference type="AlphaFoldDB" id="A0A6G1J677"/>
<dbReference type="EMBL" id="MU005578">
    <property type="protein sequence ID" value="KAF2685629.1"/>
    <property type="molecule type" value="Genomic_DNA"/>
</dbReference>
<dbReference type="GO" id="GO:0016705">
    <property type="term" value="F:oxidoreductase activity, acting on paired donors, with incorporation or reduction of molecular oxygen"/>
    <property type="evidence" value="ECO:0007669"/>
    <property type="project" value="InterPro"/>
</dbReference>
<accession>A0A6G1J677</accession>
<evidence type="ECO:0000256" key="1">
    <source>
        <dbReference type="ARBA" id="ARBA00001971"/>
    </source>
</evidence>
<dbReference type="Gene3D" id="1.10.630.10">
    <property type="entry name" value="Cytochrome P450"/>
    <property type="match status" value="1"/>
</dbReference>
<dbReference type="SUPFAM" id="SSF48264">
    <property type="entry name" value="Cytochrome P450"/>
    <property type="match status" value="1"/>
</dbReference>
<keyword evidence="5 7" id="KW-0408">Iron</keyword>
<dbReference type="OrthoDB" id="6692864at2759"/>
<evidence type="ECO:0000256" key="3">
    <source>
        <dbReference type="ARBA" id="ARBA00022723"/>
    </source>
</evidence>
<dbReference type="CDD" id="cd11061">
    <property type="entry name" value="CYP67-like"/>
    <property type="match status" value="1"/>
</dbReference>
<dbReference type="PRINTS" id="PR00385">
    <property type="entry name" value="P450"/>
</dbReference>
<dbReference type="GO" id="GO:0020037">
    <property type="term" value="F:heme binding"/>
    <property type="evidence" value="ECO:0007669"/>
    <property type="project" value="InterPro"/>
</dbReference>
<keyword evidence="4" id="KW-0560">Oxidoreductase</keyword>
<dbReference type="Pfam" id="PF00067">
    <property type="entry name" value="p450"/>
    <property type="match status" value="1"/>
</dbReference>
<dbReference type="InterPro" id="IPR001128">
    <property type="entry name" value="Cyt_P450"/>
</dbReference>
<evidence type="ECO:0000256" key="6">
    <source>
        <dbReference type="ARBA" id="ARBA00023033"/>
    </source>
</evidence>
<name>A0A6G1J677_9PLEO</name>
<keyword evidence="8" id="KW-1133">Transmembrane helix</keyword>
<comment type="similarity">
    <text evidence="2">Belongs to the cytochrome P450 family.</text>
</comment>
<reference evidence="9" key="1">
    <citation type="journal article" date="2020" name="Stud. Mycol.">
        <title>101 Dothideomycetes genomes: a test case for predicting lifestyles and emergence of pathogens.</title>
        <authorList>
            <person name="Haridas S."/>
            <person name="Albert R."/>
            <person name="Binder M."/>
            <person name="Bloem J."/>
            <person name="Labutti K."/>
            <person name="Salamov A."/>
            <person name="Andreopoulos B."/>
            <person name="Baker S."/>
            <person name="Barry K."/>
            <person name="Bills G."/>
            <person name="Bluhm B."/>
            <person name="Cannon C."/>
            <person name="Castanera R."/>
            <person name="Culley D."/>
            <person name="Daum C."/>
            <person name="Ezra D."/>
            <person name="Gonzalez J."/>
            <person name="Henrissat B."/>
            <person name="Kuo A."/>
            <person name="Liang C."/>
            <person name="Lipzen A."/>
            <person name="Lutzoni F."/>
            <person name="Magnuson J."/>
            <person name="Mondo S."/>
            <person name="Nolan M."/>
            <person name="Ohm R."/>
            <person name="Pangilinan J."/>
            <person name="Park H.-J."/>
            <person name="Ramirez L."/>
            <person name="Alfaro M."/>
            <person name="Sun H."/>
            <person name="Tritt A."/>
            <person name="Yoshinaga Y."/>
            <person name="Zwiers L.-H."/>
            <person name="Turgeon B."/>
            <person name="Goodwin S."/>
            <person name="Spatafora J."/>
            <person name="Crous P."/>
            <person name="Grigoriev I."/>
        </authorList>
    </citation>
    <scope>NUCLEOTIDE SEQUENCE</scope>
    <source>
        <strain evidence="9">CBS 122367</strain>
    </source>
</reference>
<keyword evidence="7" id="KW-0349">Heme</keyword>
<protein>
    <submittedName>
        <fullName evidence="9">Cytochrome P450</fullName>
    </submittedName>
</protein>
<keyword evidence="6" id="KW-0503">Monooxygenase</keyword>
<feature type="transmembrane region" description="Helical" evidence="8">
    <location>
        <begin position="67"/>
        <end position="93"/>
    </location>
</feature>
<evidence type="ECO:0000256" key="2">
    <source>
        <dbReference type="ARBA" id="ARBA00010617"/>
    </source>
</evidence>